<dbReference type="EMBL" id="OZ035841">
    <property type="protein sequence ID" value="CAL1591050.1"/>
    <property type="molecule type" value="Genomic_DNA"/>
</dbReference>
<protein>
    <recommendedName>
        <fullName evidence="13">C2H2-type domain-containing protein</fullName>
    </recommendedName>
</protein>
<dbReference type="AlphaFoldDB" id="A0AAV2KLW2"/>
<feature type="domain" description="C2H2-type" evidence="13">
    <location>
        <begin position="194"/>
        <end position="221"/>
    </location>
</feature>
<evidence type="ECO:0000256" key="5">
    <source>
        <dbReference type="ARBA" id="ARBA00022771"/>
    </source>
</evidence>
<evidence type="ECO:0000256" key="9">
    <source>
        <dbReference type="ARBA" id="ARBA00023163"/>
    </source>
</evidence>
<keyword evidence="6" id="KW-0862">Zinc</keyword>
<feature type="domain" description="C2H2-type" evidence="13">
    <location>
        <begin position="257"/>
        <end position="284"/>
    </location>
</feature>
<feature type="region of interest" description="Disordered" evidence="12">
    <location>
        <begin position="275"/>
        <end position="309"/>
    </location>
</feature>
<comment type="subcellular location">
    <subcellularLocation>
        <location evidence="1">Nucleus</location>
    </subcellularLocation>
</comment>
<dbReference type="GO" id="GO:0005634">
    <property type="term" value="C:nucleus"/>
    <property type="evidence" value="ECO:0007669"/>
    <property type="project" value="UniProtKB-SubCell"/>
</dbReference>
<evidence type="ECO:0000256" key="11">
    <source>
        <dbReference type="PROSITE-ProRule" id="PRU00042"/>
    </source>
</evidence>
<dbReference type="PANTHER" id="PTHR24384:SF189">
    <property type="entry name" value="C2H2-TYPE DOMAIN-CONTAINING PROTEIN-RELATED"/>
    <property type="match status" value="1"/>
</dbReference>
<name>A0AAV2KLW2_KNICA</name>
<comment type="similarity">
    <text evidence="2">Belongs to the krueppel C2H2-type zinc-finger protein family.</text>
</comment>
<feature type="domain" description="C2H2-type" evidence="13">
    <location>
        <begin position="147"/>
        <end position="174"/>
    </location>
</feature>
<evidence type="ECO:0000313" key="15">
    <source>
        <dbReference type="Proteomes" id="UP001497482"/>
    </source>
</evidence>
<dbReference type="GO" id="GO:0008270">
    <property type="term" value="F:zinc ion binding"/>
    <property type="evidence" value="ECO:0007669"/>
    <property type="project" value="UniProtKB-KW"/>
</dbReference>
<organism evidence="14 15">
    <name type="scientific">Knipowitschia caucasica</name>
    <name type="common">Caucasian dwarf goby</name>
    <name type="synonym">Pomatoschistus caucasicus</name>
    <dbReference type="NCBI Taxonomy" id="637954"/>
    <lineage>
        <taxon>Eukaryota</taxon>
        <taxon>Metazoa</taxon>
        <taxon>Chordata</taxon>
        <taxon>Craniata</taxon>
        <taxon>Vertebrata</taxon>
        <taxon>Euteleostomi</taxon>
        <taxon>Actinopterygii</taxon>
        <taxon>Neopterygii</taxon>
        <taxon>Teleostei</taxon>
        <taxon>Neoteleostei</taxon>
        <taxon>Acanthomorphata</taxon>
        <taxon>Gobiaria</taxon>
        <taxon>Gobiiformes</taxon>
        <taxon>Gobioidei</taxon>
        <taxon>Gobiidae</taxon>
        <taxon>Gobiinae</taxon>
        <taxon>Knipowitschia</taxon>
    </lineage>
</organism>
<evidence type="ECO:0000256" key="4">
    <source>
        <dbReference type="ARBA" id="ARBA00022737"/>
    </source>
</evidence>
<dbReference type="Proteomes" id="UP001497482">
    <property type="component" value="Chromosome 19"/>
</dbReference>
<dbReference type="Gene3D" id="3.30.160.60">
    <property type="entry name" value="Classic Zinc Finger"/>
    <property type="match status" value="4"/>
</dbReference>
<dbReference type="Pfam" id="PF13912">
    <property type="entry name" value="zf-C2H2_6"/>
    <property type="match status" value="2"/>
</dbReference>
<dbReference type="Pfam" id="PF00096">
    <property type="entry name" value="zf-C2H2"/>
    <property type="match status" value="2"/>
</dbReference>
<dbReference type="GO" id="GO:0000978">
    <property type="term" value="F:RNA polymerase II cis-regulatory region sequence-specific DNA binding"/>
    <property type="evidence" value="ECO:0007669"/>
    <property type="project" value="TreeGrafter"/>
</dbReference>
<dbReference type="SUPFAM" id="SSF57667">
    <property type="entry name" value="beta-beta-alpha zinc fingers"/>
    <property type="match status" value="2"/>
</dbReference>
<feature type="domain" description="C2H2-type" evidence="13">
    <location>
        <begin position="119"/>
        <end position="146"/>
    </location>
</feature>
<proteinExistence type="inferred from homology"/>
<evidence type="ECO:0000256" key="10">
    <source>
        <dbReference type="ARBA" id="ARBA00023242"/>
    </source>
</evidence>
<dbReference type="PROSITE" id="PS50157">
    <property type="entry name" value="ZINC_FINGER_C2H2_2"/>
    <property type="match status" value="5"/>
</dbReference>
<reference evidence="14 15" key="1">
    <citation type="submission" date="2024-04" db="EMBL/GenBank/DDBJ databases">
        <authorList>
            <person name="Waldvogel A.-M."/>
            <person name="Schoenle A."/>
        </authorList>
    </citation>
    <scope>NUCLEOTIDE SEQUENCE [LARGE SCALE GENOMIC DNA]</scope>
</reference>
<evidence type="ECO:0000256" key="6">
    <source>
        <dbReference type="ARBA" id="ARBA00022833"/>
    </source>
</evidence>
<keyword evidence="5 11" id="KW-0863">Zinc-finger</keyword>
<keyword evidence="15" id="KW-1185">Reference proteome</keyword>
<dbReference type="GO" id="GO:0000981">
    <property type="term" value="F:DNA-binding transcription factor activity, RNA polymerase II-specific"/>
    <property type="evidence" value="ECO:0007669"/>
    <property type="project" value="TreeGrafter"/>
</dbReference>
<dbReference type="InterPro" id="IPR036236">
    <property type="entry name" value="Znf_C2H2_sf"/>
</dbReference>
<evidence type="ECO:0000256" key="2">
    <source>
        <dbReference type="ARBA" id="ARBA00006991"/>
    </source>
</evidence>
<dbReference type="SMART" id="SM00355">
    <property type="entry name" value="ZnF_C2H2"/>
    <property type="match status" value="5"/>
</dbReference>
<evidence type="ECO:0000256" key="8">
    <source>
        <dbReference type="ARBA" id="ARBA00023125"/>
    </source>
</evidence>
<keyword evidence="10" id="KW-0539">Nucleus</keyword>
<dbReference type="InterPro" id="IPR013087">
    <property type="entry name" value="Znf_C2H2_type"/>
</dbReference>
<feature type="domain" description="C2H2-type" evidence="13">
    <location>
        <begin position="222"/>
        <end position="249"/>
    </location>
</feature>
<sequence>MCLWLHDTDSSIFAQRRCAGLCVEEEMKLNNGFISIVDKDEKFQIKVELEDGTVYTANALSTTLPPEEGSTEWEKDVMKVQVKDEDFEISSDDYIQDRSEDSGQEQDSASGFEEVNGFYSCSFCNKRFECLVNLKQHLIVHLGLRKYSCEICGKTFVQKSSLNNHRLIHSGHRDFECKTNLNAHAAVHTKEKHFVCSACGKSFKNKRTREVHEMRHREEFPFGCDFCGRRCVAKAAAQKHEETHVEAKGKGKVDGSSGCAQCGKRLGTKQSLERHMIRHSESSPEPRLFRYSDNMGQGKHSEMGGGRKA</sequence>
<dbReference type="PROSITE" id="PS00028">
    <property type="entry name" value="ZINC_FINGER_C2H2_1"/>
    <property type="match status" value="5"/>
</dbReference>
<feature type="compositionally biased region" description="Basic and acidic residues" evidence="12">
    <location>
        <begin position="275"/>
        <end position="290"/>
    </location>
</feature>
<evidence type="ECO:0000256" key="1">
    <source>
        <dbReference type="ARBA" id="ARBA00004123"/>
    </source>
</evidence>
<keyword evidence="8" id="KW-0238">DNA-binding</keyword>
<keyword evidence="9" id="KW-0804">Transcription</keyword>
<dbReference type="PANTHER" id="PTHR24384">
    <property type="entry name" value="FINGER PUTATIVE TRANSCRIPTION FACTOR FAMILY-RELATED"/>
    <property type="match status" value="1"/>
</dbReference>
<evidence type="ECO:0000256" key="3">
    <source>
        <dbReference type="ARBA" id="ARBA00022723"/>
    </source>
</evidence>
<evidence type="ECO:0000256" key="7">
    <source>
        <dbReference type="ARBA" id="ARBA00023015"/>
    </source>
</evidence>
<evidence type="ECO:0000313" key="14">
    <source>
        <dbReference type="EMBL" id="CAL1591050.1"/>
    </source>
</evidence>
<evidence type="ECO:0000259" key="13">
    <source>
        <dbReference type="PROSITE" id="PS50157"/>
    </source>
</evidence>
<accession>A0AAV2KLW2</accession>
<dbReference type="InterPro" id="IPR050752">
    <property type="entry name" value="C2H2-ZF_domain"/>
</dbReference>
<evidence type="ECO:0000256" key="12">
    <source>
        <dbReference type="SAM" id="MobiDB-lite"/>
    </source>
</evidence>
<gene>
    <name evidence="14" type="ORF">KC01_LOCUS20467</name>
</gene>
<dbReference type="FunFam" id="3.30.160.60:FF:000188">
    <property type="entry name" value="Zinc finger protein 787"/>
    <property type="match status" value="1"/>
</dbReference>
<keyword evidence="7" id="KW-0805">Transcription regulation</keyword>
<keyword evidence="4" id="KW-0677">Repeat</keyword>
<keyword evidence="3" id="KW-0479">Metal-binding</keyword>